<name>A0A395MMA3_9HYPO</name>
<dbReference type="AlphaFoldDB" id="A0A395MMA3"/>
<sequence length="198" mass="23933">MDEASRLIIEVFERELQWRSADRWRPPPPVVFQSPLEKYDEGLRFLEKLIIFEKQRHDFQERCRARRAAARARRSTETPVANLVEQLFIENPPPSPQEEHEAQVSSWHEKREWKLWFRATQLRFRMQDLDTEYKRSLKFCIIWRKHSRVCQKLRKQGNLADLEEAEKFKQKRWYLLKAAMRSVNSTQGDLSMDTELSD</sequence>
<organism evidence="1 2">
    <name type="scientific">Fusarium flagelliforme</name>
    <dbReference type="NCBI Taxonomy" id="2675880"/>
    <lineage>
        <taxon>Eukaryota</taxon>
        <taxon>Fungi</taxon>
        <taxon>Dikarya</taxon>
        <taxon>Ascomycota</taxon>
        <taxon>Pezizomycotina</taxon>
        <taxon>Sordariomycetes</taxon>
        <taxon>Hypocreomycetidae</taxon>
        <taxon>Hypocreales</taxon>
        <taxon>Nectriaceae</taxon>
        <taxon>Fusarium</taxon>
        <taxon>Fusarium incarnatum-equiseti species complex</taxon>
    </lineage>
</organism>
<proteinExistence type="predicted"/>
<comment type="caution">
    <text evidence="1">The sequence shown here is derived from an EMBL/GenBank/DDBJ whole genome shotgun (WGS) entry which is preliminary data.</text>
</comment>
<evidence type="ECO:0000313" key="2">
    <source>
        <dbReference type="Proteomes" id="UP000265631"/>
    </source>
</evidence>
<dbReference type="Proteomes" id="UP000265631">
    <property type="component" value="Unassembled WGS sequence"/>
</dbReference>
<accession>A0A395MMA3</accession>
<protein>
    <submittedName>
        <fullName evidence="1">Uncharacterized protein</fullName>
    </submittedName>
</protein>
<reference evidence="1 2" key="1">
    <citation type="journal article" date="2018" name="PLoS Pathog.">
        <title>Evolution of structural diversity of trichothecenes, a family of toxins produced by plant pathogenic and entomopathogenic fungi.</title>
        <authorList>
            <person name="Proctor R.H."/>
            <person name="McCormick S.P."/>
            <person name="Kim H.S."/>
            <person name="Cardoza R.E."/>
            <person name="Stanley A.M."/>
            <person name="Lindo L."/>
            <person name="Kelly A."/>
            <person name="Brown D.W."/>
            <person name="Lee T."/>
            <person name="Vaughan M.M."/>
            <person name="Alexander N.J."/>
            <person name="Busman M."/>
            <person name="Gutierrez S."/>
        </authorList>
    </citation>
    <scope>NUCLEOTIDE SEQUENCE [LARGE SCALE GENOMIC DNA]</scope>
    <source>
        <strain evidence="1 2">NRRL 13405</strain>
    </source>
</reference>
<evidence type="ECO:0000313" key="1">
    <source>
        <dbReference type="EMBL" id="RFN48907.1"/>
    </source>
</evidence>
<gene>
    <name evidence="1" type="ORF">FIE12Z_6836</name>
</gene>
<dbReference type="EMBL" id="PXXK01000192">
    <property type="protein sequence ID" value="RFN48907.1"/>
    <property type="molecule type" value="Genomic_DNA"/>
</dbReference>
<keyword evidence="2" id="KW-1185">Reference proteome</keyword>